<comment type="function">
    <text evidence="11">Involved in the biosynthesis of isoprenoids. Catalyzes the 1,3-allylic rearrangement of the homoallylic substrate isopentenyl (IPP) to its allylic isomer, dimethylallyl diphosphate (DMAPP).</text>
</comment>
<feature type="binding site" evidence="11">
    <location>
        <position position="61"/>
    </location>
    <ligand>
        <name>FMN</name>
        <dbReference type="ChEBI" id="CHEBI:58210"/>
    </ligand>
</feature>
<evidence type="ECO:0000256" key="8">
    <source>
        <dbReference type="ARBA" id="ARBA00023229"/>
    </source>
</evidence>
<feature type="binding site" evidence="11">
    <location>
        <position position="217"/>
    </location>
    <ligand>
        <name>FMN</name>
        <dbReference type="ChEBI" id="CHEBI:58210"/>
    </ligand>
</feature>
<dbReference type="AlphaFoldDB" id="A0A0P6WZM4"/>
<comment type="cofactor">
    <cofactor evidence="11">
        <name>NADPH</name>
        <dbReference type="ChEBI" id="CHEBI:57783"/>
    </cofactor>
</comment>
<evidence type="ECO:0000256" key="3">
    <source>
        <dbReference type="ARBA" id="ARBA00022630"/>
    </source>
</evidence>
<dbReference type="InterPro" id="IPR013785">
    <property type="entry name" value="Aldolase_TIM"/>
</dbReference>
<name>A0A0P6WZM4_9CHLR</name>
<dbReference type="PIRSF" id="PIRSF003314">
    <property type="entry name" value="IPP_isomerase"/>
    <property type="match status" value="1"/>
</dbReference>
<keyword evidence="3 11" id="KW-0285">Flavoprotein</keyword>
<keyword evidence="2 11" id="KW-0963">Cytoplasm</keyword>
<comment type="subcellular location">
    <subcellularLocation>
        <location evidence="11">Cytoplasm</location>
    </subcellularLocation>
</comment>
<feature type="domain" description="FMN-dependent dehydrogenase" evidence="12">
    <location>
        <begin position="171"/>
        <end position="331"/>
    </location>
</feature>
<feature type="binding site" evidence="11">
    <location>
        <begin position="62"/>
        <end position="64"/>
    </location>
    <ligand>
        <name>FMN</name>
        <dbReference type="ChEBI" id="CHEBI:58210"/>
    </ligand>
</feature>
<feature type="binding site" evidence="11">
    <location>
        <begin position="288"/>
        <end position="289"/>
    </location>
    <ligand>
        <name>FMN</name>
        <dbReference type="ChEBI" id="CHEBI:58210"/>
    </ligand>
</feature>
<dbReference type="Pfam" id="PF01070">
    <property type="entry name" value="FMN_dh"/>
    <property type="match status" value="1"/>
</dbReference>
<accession>A0A0P6WZM4</accession>
<comment type="subunit">
    <text evidence="10 11">Homooctamer. Dimer of tetramers.</text>
</comment>
<keyword evidence="9 11" id="KW-0413">Isomerase</keyword>
<dbReference type="STRING" id="1134406.ADN00_15305"/>
<comment type="cofactor">
    <cofactor evidence="1 11">
        <name>FMN</name>
        <dbReference type="ChEBI" id="CHEBI:58210"/>
    </cofactor>
</comment>
<dbReference type="Gene3D" id="3.20.20.70">
    <property type="entry name" value="Aldolase class I"/>
    <property type="match status" value="1"/>
</dbReference>
<dbReference type="NCBIfam" id="TIGR02151">
    <property type="entry name" value="IPP_isom_2"/>
    <property type="match status" value="1"/>
</dbReference>
<dbReference type="PANTHER" id="PTHR43665:SF1">
    <property type="entry name" value="ISOPENTENYL-DIPHOSPHATE DELTA-ISOMERASE"/>
    <property type="match status" value="1"/>
</dbReference>
<dbReference type="InterPro" id="IPR011179">
    <property type="entry name" value="IPdP_isomerase"/>
</dbReference>
<keyword evidence="6 11" id="KW-0460">Magnesium</keyword>
<evidence type="ECO:0000259" key="12">
    <source>
        <dbReference type="Pfam" id="PF01070"/>
    </source>
</evidence>
<keyword evidence="5 11" id="KW-0479">Metal-binding</keyword>
<dbReference type="GO" id="GO:0070402">
    <property type="term" value="F:NADPH binding"/>
    <property type="evidence" value="ECO:0007669"/>
    <property type="project" value="UniProtKB-UniRule"/>
</dbReference>
<feature type="binding site" evidence="11">
    <location>
        <begin position="4"/>
        <end position="5"/>
    </location>
    <ligand>
        <name>substrate</name>
    </ligand>
</feature>
<comment type="caution">
    <text evidence="11">Lacks conserved residue(s) required for the propagation of feature annotation.</text>
</comment>
<feature type="binding site" evidence="11">
    <location>
        <position position="187"/>
    </location>
    <ligand>
        <name>FMN</name>
        <dbReference type="ChEBI" id="CHEBI:58210"/>
    </ligand>
</feature>
<feature type="binding site" evidence="11">
    <location>
        <position position="120"/>
    </location>
    <ligand>
        <name>FMN</name>
        <dbReference type="ChEBI" id="CHEBI:58210"/>
    </ligand>
</feature>
<dbReference type="GO" id="GO:0005737">
    <property type="term" value="C:cytoplasm"/>
    <property type="evidence" value="ECO:0007669"/>
    <property type="project" value="UniProtKB-SubCell"/>
</dbReference>
<dbReference type="PANTHER" id="PTHR43665">
    <property type="entry name" value="ISOPENTENYL-DIPHOSPHATE DELTA-ISOMERASE"/>
    <property type="match status" value="1"/>
</dbReference>
<comment type="caution">
    <text evidence="13">The sequence shown here is derived from an EMBL/GenBank/DDBJ whole genome shotgun (WGS) entry which is preliminary data.</text>
</comment>
<comment type="similarity">
    <text evidence="11">Belongs to the IPP isomerase type 2 family.</text>
</comment>
<keyword evidence="7 11" id="KW-0521">NADP</keyword>
<dbReference type="OrthoDB" id="9795032at2"/>
<keyword evidence="14" id="KW-1185">Reference proteome</keyword>
<dbReference type="SUPFAM" id="SSF51395">
    <property type="entry name" value="FMN-linked oxidoreductases"/>
    <property type="match status" value="1"/>
</dbReference>
<feature type="binding site" evidence="11">
    <location>
        <begin position="92"/>
        <end position="94"/>
    </location>
    <ligand>
        <name>substrate</name>
    </ligand>
</feature>
<evidence type="ECO:0000256" key="10">
    <source>
        <dbReference type="ARBA" id="ARBA00025810"/>
    </source>
</evidence>
<dbReference type="EMBL" id="LGCL01000039">
    <property type="protein sequence ID" value="KPL72291.1"/>
    <property type="molecule type" value="Genomic_DNA"/>
</dbReference>
<keyword evidence="8 11" id="KW-0414">Isoprene biosynthesis</keyword>
<dbReference type="HAMAP" id="MF_00354">
    <property type="entry name" value="Idi_2"/>
    <property type="match status" value="1"/>
</dbReference>
<feature type="binding site" evidence="11">
    <location>
        <position position="156"/>
    </location>
    <ligand>
        <name>Mg(2+)</name>
        <dbReference type="ChEBI" id="CHEBI:18420"/>
    </ligand>
</feature>
<evidence type="ECO:0000256" key="4">
    <source>
        <dbReference type="ARBA" id="ARBA00022643"/>
    </source>
</evidence>
<evidence type="ECO:0000256" key="6">
    <source>
        <dbReference type="ARBA" id="ARBA00022842"/>
    </source>
</evidence>
<organism evidence="13 14">
    <name type="scientific">Ornatilinea apprima</name>
    <dbReference type="NCBI Taxonomy" id="1134406"/>
    <lineage>
        <taxon>Bacteria</taxon>
        <taxon>Bacillati</taxon>
        <taxon>Chloroflexota</taxon>
        <taxon>Anaerolineae</taxon>
        <taxon>Anaerolineales</taxon>
        <taxon>Anaerolineaceae</taxon>
        <taxon>Ornatilinea</taxon>
    </lineage>
</organism>
<dbReference type="PATRIC" id="fig|1134406.4.peg.763"/>
<feature type="binding site" evidence="11">
    <location>
        <position position="155"/>
    </location>
    <ligand>
        <name>substrate</name>
    </ligand>
</feature>
<sequence>MSNRKADHIRINLAEDVSSSRTNGLEEYQFTHCALPEIDFQHIQTAQECFGRELALPILISSMTGGTDEAARINSDLAEVAQACGLAMGVGSQRVGLRDAKTQDSFRVRKIAPSILLFANIGAVQLNYGYQVDDCRRVVEMIEADALYLHLNPLQEALQPEGDTNFSGLLKKIEAVCRALAVPVFVKEVGWGISGQVAAQLARAGVSGIDVAGAGGTSWSEVEKHRMTDPIRAKVAGAFRGWGISTAASLVQVKESAPDLFLIASGGLRSGMDIAKCIALGALAGGLAGPFLKAIVQSQQTAMKLVEELSLELRVCMFAAGAQDIQSLQNTPLMKIDKGML</sequence>
<dbReference type="GO" id="GO:0008299">
    <property type="term" value="P:isoprenoid biosynthetic process"/>
    <property type="evidence" value="ECO:0007669"/>
    <property type="project" value="UniProtKB-UniRule"/>
</dbReference>
<proteinExistence type="inferred from homology"/>
<dbReference type="CDD" id="cd02811">
    <property type="entry name" value="IDI-2_FMN"/>
    <property type="match status" value="1"/>
</dbReference>
<evidence type="ECO:0000256" key="7">
    <source>
        <dbReference type="ARBA" id="ARBA00022857"/>
    </source>
</evidence>
<comment type="cofactor">
    <cofactor evidence="11">
        <name>Mg(2+)</name>
        <dbReference type="ChEBI" id="CHEBI:18420"/>
    </cofactor>
</comment>
<dbReference type="InterPro" id="IPR000262">
    <property type="entry name" value="FMN-dep_DH"/>
</dbReference>
<evidence type="ECO:0000256" key="9">
    <source>
        <dbReference type="ARBA" id="ARBA00023235"/>
    </source>
</evidence>
<gene>
    <name evidence="11" type="primary">fni</name>
    <name evidence="13" type="ORF">ADN00_15305</name>
</gene>
<dbReference type="Proteomes" id="UP000050417">
    <property type="component" value="Unassembled WGS sequence"/>
</dbReference>
<dbReference type="GO" id="GO:0010181">
    <property type="term" value="F:FMN binding"/>
    <property type="evidence" value="ECO:0007669"/>
    <property type="project" value="UniProtKB-UniRule"/>
</dbReference>
<evidence type="ECO:0000313" key="14">
    <source>
        <dbReference type="Proteomes" id="UP000050417"/>
    </source>
</evidence>
<evidence type="ECO:0000313" key="13">
    <source>
        <dbReference type="EMBL" id="KPL72291.1"/>
    </source>
</evidence>
<evidence type="ECO:0000256" key="1">
    <source>
        <dbReference type="ARBA" id="ARBA00001917"/>
    </source>
</evidence>
<evidence type="ECO:0000256" key="5">
    <source>
        <dbReference type="ARBA" id="ARBA00022723"/>
    </source>
</evidence>
<feature type="binding site" evidence="11">
    <location>
        <position position="92"/>
    </location>
    <ligand>
        <name>FMN</name>
        <dbReference type="ChEBI" id="CHEBI:58210"/>
    </ligand>
</feature>
<dbReference type="GO" id="GO:0004452">
    <property type="term" value="F:isopentenyl-diphosphate delta-isomerase activity"/>
    <property type="evidence" value="ECO:0007669"/>
    <property type="project" value="UniProtKB-UniRule"/>
</dbReference>
<reference evidence="13 14" key="1">
    <citation type="submission" date="2015-07" db="EMBL/GenBank/DDBJ databases">
        <title>Genome sequence of Ornatilinea apprima DSM 23815.</title>
        <authorList>
            <person name="Hemp J."/>
            <person name="Ward L.M."/>
            <person name="Pace L.A."/>
            <person name="Fischer W.W."/>
        </authorList>
    </citation>
    <scope>NUCLEOTIDE SEQUENCE [LARGE SCALE GENOMIC DNA]</scope>
    <source>
        <strain evidence="13 14">P3M-1</strain>
    </source>
</reference>
<feature type="binding site" evidence="11">
    <location>
        <begin position="267"/>
        <end position="269"/>
    </location>
    <ligand>
        <name>FMN</name>
        <dbReference type="ChEBI" id="CHEBI:58210"/>
    </ligand>
</feature>
<dbReference type="GO" id="GO:0000287">
    <property type="term" value="F:magnesium ion binding"/>
    <property type="evidence" value="ECO:0007669"/>
    <property type="project" value="UniProtKB-UniRule"/>
</dbReference>
<evidence type="ECO:0000256" key="11">
    <source>
        <dbReference type="HAMAP-Rule" id="MF_00354"/>
    </source>
</evidence>
<protein>
    <recommendedName>
        <fullName evidence="11">Isopentenyl-diphosphate delta-isomerase</fullName>
        <shortName evidence="11">IPP isomerase</shortName>
        <ecNumber evidence="11">5.3.3.2</ecNumber>
    </recommendedName>
    <alternativeName>
        <fullName evidence="11">Isopentenyl diphosphate:dimethylallyl diphosphate isomerase</fullName>
    </alternativeName>
    <alternativeName>
        <fullName evidence="11">Isopentenyl pyrophosphate isomerase</fullName>
    </alternativeName>
    <alternativeName>
        <fullName evidence="11">Type 2 isopentenyl diphosphate isomerase</fullName>
        <shortName evidence="11">IDI-2</shortName>
    </alternativeName>
</protein>
<keyword evidence="4 11" id="KW-0288">FMN</keyword>
<dbReference type="EC" id="5.3.3.2" evidence="11"/>
<comment type="catalytic activity">
    <reaction evidence="11">
        <text>isopentenyl diphosphate = dimethylallyl diphosphate</text>
        <dbReference type="Rhea" id="RHEA:23284"/>
        <dbReference type="ChEBI" id="CHEBI:57623"/>
        <dbReference type="ChEBI" id="CHEBI:128769"/>
        <dbReference type="EC" id="5.3.3.2"/>
    </reaction>
</comment>
<evidence type="ECO:0000256" key="2">
    <source>
        <dbReference type="ARBA" id="ARBA00022490"/>
    </source>
</evidence>
<dbReference type="GO" id="GO:0016491">
    <property type="term" value="F:oxidoreductase activity"/>
    <property type="evidence" value="ECO:0007669"/>
    <property type="project" value="InterPro"/>
</dbReference>